<reference evidence="9" key="1">
    <citation type="journal article" date="2014" name="Nat. Commun.">
        <title>The emerging biofuel crop Camelina sativa retains a highly undifferentiated hexaploid genome structure.</title>
        <authorList>
            <person name="Kagale S."/>
            <person name="Koh C."/>
            <person name="Nixon J."/>
            <person name="Bollina V."/>
            <person name="Clarke W.E."/>
            <person name="Tuteja R."/>
            <person name="Spillane C."/>
            <person name="Robinson S.J."/>
            <person name="Links M.G."/>
            <person name="Clarke C."/>
            <person name="Higgins E.E."/>
            <person name="Huebert T."/>
            <person name="Sharpe A.G."/>
            <person name="Parkin I.A."/>
        </authorList>
    </citation>
    <scope>NUCLEOTIDE SEQUENCE [LARGE SCALE GENOMIC DNA]</scope>
    <source>
        <strain evidence="9">cv. DH55</strain>
    </source>
</reference>
<feature type="domain" description="FCP1 homology" evidence="8">
    <location>
        <begin position="76"/>
        <end position="241"/>
    </location>
</feature>
<dbReference type="PANTHER" id="PTHR23081">
    <property type="entry name" value="RNA POLYMERASE II CTD PHOSPHATASE"/>
    <property type="match status" value="1"/>
</dbReference>
<dbReference type="InterPro" id="IPR011947">
    <property type="entry name" value="FCP1_euk"/>
</dbReference>
<comment type="function">
    <text evidence="6">This promotes the activity of RNA polymerase II.</text>
</comment>
<dbReference type="InterPro" id="IPR036412">
    <property type="entry name" value="HAD-like_sf"/>
</dbReference>
<dbReference type="InterPro" id="IPR023214">
    <property type="entry name" value="HAD_sf"/>
</dbReference>
<feature type="compositionally biased region" description="Low complexity" evidence="7">
    <location>
        <begin position="10"/>
        <end position="22"/>
    </location>
</feature>
<dbReference type="Gene3D" id="3.40.50.1000">
    <property type="entry name" value="HAD superfamily/HAD-like"/>
    <property type="match status" value="1"/>
</dbReference>
<evidence type="ECO:0000259" key="8">
    <source>
        <dbReference type="PROSITE" id="PS50969"/>
    </source>
</evidence>
<dbReference type="NCBIfam" id="TIGR02250">
    <property type="entry name" value="FCP1_euk"/>
    <property type="match status" value="1"/>
</dbReference>
<dbReference type="InterPro" id="IPR004274">
    <property type="entry name" value="FCP1_dom"/>
</dbReference>
<evidence type="ECO:0000313" key="10">
    <source>
        <dbReference type="RefSeq" id="XP_010489843.1"/>
    </source>
</evidence>
<dbReference type="RefSeq" id="XP_010489843.1">
    <property type="nucleotide sequence ID" value="XM_010491541.2"/>
</dbReference>
<dbReference type="GeneID" id="104767526"/>
<keyword evidence="9" id="KW-1185">Reference proteome</keyword>
<evidence type="ECO:0000256" key="2">
    <source>
        <dbReference type="ARBA" id="ARBA00022801"/>
    </source>
</evidence>
<evidence type="ECO:0000256" key="5">
    <source>
        <dbReference type="ARBA" id="ARBA00048336"/>
    </source>
</evidence>
<evidence type="ECO:0000256" key="6">
    <source>
        <dbReference type="RuleBase" id="RU366066"/>
    </source>
</evidence>
<dbReference type="SUPFAM" id="SSF56784">
    <property type="entry name" value="HAD-like"/>
    <property type="match status" value="1"/>
</dbReference>
<sequence>MGELGRSIDSEMMNESSSSSGSNCSHLFVDHGICLACKTKVSCVEGQPFGYLFPGLCLSREAVSVTKHLTTLISVYGHRKLHLVLDLDRTLIHSMKTTNLTKAEKYLIKEEKSGSRKDLRTYDGRLIIKLRPFVEEFLKEANKLFTMFAYTKGRSSYGHAVVRMIDPNKIYFGDRVITREESPGTKTLDLVLADERGIVIVDDKLDAWPHHQRNLLEVTKYFYFRNDHKYTKSRPSYAERKSDESRSKRVLMNLLKFLKQVHNGFFTCGLEDELDFKDVRCLIKGPFKPHGC</sequence>
<feature type="region of interest" description="Disordered" evidence="7">
    <location>
        <begin position="1"/>
        <end position="22"/>
    </location>
</feature>
<evidence type="ECO:0000256" key="1">
    <source>
        <dbReference type="ARBA" id="ARBA00004123"/>
    </source>
</evidence>
<organism evidence="9 10">
    <name type="scientific">Camelina sativa</name>
    <name type="common">False flax</name>
    <name type="synonym">Myagrum sativum</name>
    <dbReference type="NCBI Taxonomy" id="90675"/>
    <lineage>
        <taxon>Eukaryota</taxon>
        <taxon>Viridiplantae</taxon>
        <taxon>Streptophyta</taxon>
        <taxon>Embryophyta</taxon>
        <taxon>Tracheophyta</taxon>
        <taxon>Spermatophyta</taxon>
        <taxon>Magnoliopsida</taxon>
        <taxon>eudicotyledons</taxon>
        <taxon>Gunneridae</taxon>
        <taxon>Pentapetalae</taxon>
        <taxon>rosids</taxon>
        <taxon>malvids</taxon>
        <taxon>Brassicales</taxon>
        <taxon>Brassicaceae</taxon>
        <taxon>Camelineae</taxon>
        <taxon>Camelina</taxon>
    </lineage>
</organism>
<dbReference type="Pfam" id="PF03031">
    <property type="entry name" value="NIF"/>
    <property type="match status" value="1"/>
</dbReference>
<gene>
    <name evidence="10" type="primary">LOC104767526</name>
</gene>
<accession>A0ABM0XRI4</accession>
<name>A0ABM0XRI4_CAMSA</name>
<dbReference type="EC" id="3.1.3.16" evidence="6"/>
<dbReference type="InterPro" id="IPR039189">
    <property type="entry name" value="Fcp1"/>
</dbReference>
<protein>
    <recommendedName>
        <fullName evidence="6">RNA polymerase II C-terminal domain phosphatase-like</fullName>
        <ecNumber evidence="6">3.1.3.16</ecNumber>
    </recommendedName>
</protein>
<dbReference type="PANTHER" id="PTHR23081:SF21">
    <property type="entry name" value="RNA POLYMERASE II C-TERMINAL DOMAIN PHOSPHATASE-LIKE-RELATED"/>
    <property type="match status" value="1"/>
</dbReference>
<reference evidence="10" key="2">
    <citation type="submission" date="2025-08" db="UniProtKB">
        <authorList>
            <consortium name="RefSeq"/>
        </authorList>
    </citation>
    <scope>IDENTIFICATION</scope>
    <source>
        <tissue evidence="10">Leaf</tissue>
    </source>
</reference>
<comment type="catalytic activity">
    <reaction evidence="4 6">
        <text>O-phospho-L-seryl-[protein] + H2O = L-seryl-[protein] + phosphate</text>
        <dbReference type="Rhea" id="RHEA:20629"/>
        <dbReference type="Rhea" id="RHEA-COMP:9863"/>
        <dbReference type="Rhea" id="RHEA-COMP:11604"/>
        <dbReference type="ChEBI" id="CHEBI:15377"/>
        <dbReference type="ChEBI" id="CHEBI:29999"/>
        <dbReference type="ChEBI" id="CHEBI:43474"/>
        <dbReference type="ChEBI" id="CHEBI:83421"/>
        <dbReference type="EC" id="3.1.3.16"/>
    </reaction>
</comment>
<keyword evidence="3 6" id="KW-0539">Nucleus</keyword>
<evidence type="ECO:0000256" key="3">
    <source>
        <dbReference type="ARBA" id="ARBA00023242"/>
    </source>
</evidence>
<evidence type="ECO:0000256" key="7">
    <source>
        <dbReference type="SAM" id="MobiDB-lite"/>
    </source>
</evidence>
<comment type="catalytic activity">
    <reaction evidence="5 6">
        <text>O-phospho-L-threonyl-[protein] + H2O = L-threonyl-[protein] + phosphate</text>
        <dbReference type="Rhea" id="RHEA:47004"/>
        <dbReference type="Rhea" id="RHEA-COMP:11060"/>
        <dbReference type="Rhea" id="RHEA-COMP:11605"/>
        <dbReference type="ChEBI" id="CHEBI:15377"/>
        <dbReference type="ChEBI" id="CHEBI:30013"/>
        <dbReference type="ChEBI" id="CHEBI:43474"/>
        <dbReference type="ChEBI" id="CHEBI:61977"/>
        <dbReference type="EC" id="3.1.3.16"/>
    </reaction>
</comment>
<evidence type="ECO:0000313" key="9">
    <source>
        <dbReference type="Proteomes" id="UP000694864"/>
    </source>
</evidence>
<dbReference type="CDD" id="cd07521">
    <property type="entry name" value="HAD_FCP1-like"/>
    <property type="match status" value="1"/>
</dbReference>
<proteinExistence type="predicted"/>
<dbReference type="PROSITE" id="PS50969">
    <property type="entry name" value="FCP1"/>
    <property type="match status" value="1"/>
</dbReference>
<comment type="subcellular location">
    <subcellularLocation>
        <location evidence="1 6">Nucleus</location>
    </subcellularLocation>
</comment>
<dbReference type="SMART" id="SM00577">
    <property type="entry name" value="CPDc"/>
    <property type="match status" value="1"/>
</dbReference>
<evidence type="ECO:0000256" key="4">
    <source>
        <dbReference type="ARBA" id="ARBA00047761"/>
    </source>
</evidence>
<dbReference type="Proteomes" id="UP000694864">
    <property type="component" value="Chromosome 19"/>
</dbReference>
<keyword evidence="2 6" id="KW-0378">Hydrolase</keyword>